<feature type="compositionally biased region" description="Gly residues" evidence="1">
    <location>
        <begin position="181"/>
        <end position="190"/>
    </location>
</feature>
<protein>
    <submittedName>
        <fullName evidence="2">Uncharacterized protein</fullName>
    </submittedName>
</protein>
<name>A0ABR3VHB8_9PEZI</name>
<organism evidence="2 3">
    <name type="scientific">Phialemonium thermophilum</name>
    <dbReference type="NCBI Taxonomy" id="223376"/>
    <lineage>
        <taxon>Eukaryota</taxon>
        <taxon>Fungi</taxon>
        <taxon>Dikarya</taxon>
        <taxon>Ascomycota</taxon>
        <taxon>Pezizomycotina</taxon>
        <taxon>Sordariomycetes</taxon>
        <taxon>Sordariomycetidae</taxon>
        <taxon>Cephalothecales</taxon>
        <taxon>Cephalothecaceae</taxon>
        <taxon>Phialemonium</taxon>
    </lineage>
</organism>
<accession>A0ABR3VHB8</accession>
<dbReference type="Proteomes" id="UP001586593">
    <property type="component" value="Unassembled WGS sequence"/>
</dbReference>
<gene>
    <name evidence="2" type="ORF">VTK73DRAFT_3563</name>
</gene>
<evidence type="ECO:0000256" key="1">
    <source>
        <dbReference type="SAM" id="MobiDB-lite"/>
    </source>
</evidence>
<keyword evidence="3" id="KW-1185">Reference proteome</keyword>
<evidence type="ECO:0000313" key="3">
    <source>
        <dbReference type="Proteomes" id="UP001586593"/>
    </source>
</evidence>
<comment type="caution">
    <text evidence="2">The sequence shown here is derived from an EMBL/GenBank/DDBJ whole genome shotgun (WGS) entry which is preliminary data.</text>
</comment>
<sequence>MARMTSTAGRMMGLWKGLSLLRRTARGSWPRNWRTWATRVLMRSTLPESTIWFLLLICRLCRSPSVAAAAGGGADAVADEVLDGRDQVGQALGLGHDGHHAVLAAVLLDGTPRGLGHGLGAATHHEQAVLEVEVAGGHQGGELAQGVAQHEVGAADARVAARREAELALEDAQDQDRGGHDGGLGVGRGGQHAARPLLDHRGQLATHDVVDLLDDLGGGLGEGLEPRGEHADALDTLA</sequence>
<reference evidence="2 3" key="1">
    <citation type="journal article" date="2024" name="Commun. Biol.">
        <title>Comparative genomic analysis of thermophilic fungi reveals convergent evolutionary adaptations and gene losses.</title>
        <authorList>
            <person name="Steindorff A.S."/>
            <person name="Aguilar-Pontes M.V."/>
            <person name="Robinson A.J."/>
            <person name="Andreopoulos B."/>
            <person name="LaButti K."/>
            <person name="Kuo A."/>
            <person name="Mondo S."/>
            <person name="Riley R."/>
            <person name="Otillar R."/>
            <person name="Haridas S."/>
            <person name="Lipzen A."/>
            <person name="Grimwood J."/>
            <person name="Schmutz J."/>
            <person name="Clum A."/>
            <person name="Reid I.D."/>
            <person name="Moisan M.C."/>
            <person name="Butler G."/>
            <person name="Nguyen T.T.M."/>
            <person name="Dewar K."/>
            <person name="Conant G."/>
            <person name="Drula E."/>
            <person name="Henrissat B."/>
            <person name="Hansel C."/>
            <person name="Singer S."/>
            <person name="Hutchinson M.I."/>
            <person name="de Vries R.P."/>
            <person name="Natvig D.O."/>
            <person name="Powell A.J."/>
            <person name="Tsang A."/>
            <person name="Grigoriev I.V."/>
        </authorList>
    </citation>
    <scope>NUCLEOTIDE SEQUENCE [LARGE SCALE GENOMIC DNA]</scope>
    <source>
        <strain evidence="2 3">ATCC 24622</strain>
    </source>
</reference>
<feature type="region of interest" description="Disordered" evidence="1">
    <location>
        <begin position="169"/>
        <end position="193"/>
    </location>
</feature>
<dbReference type="EMBL" id="JAZHXJ010002101">
    <property type="protein sequence ID" value="KAL1841212.1"/>
    <property type="molecule type" value="Genomic_DNA"/>
</dbReference>
<proteinExistence type="predicted"/>
<evidence type="ECO:0000313" key="2">
    <source>
        <dbReference type="EMBL" id="KAL1841212.1"/>
    </source>
</evidence>